<dbReference type="AlphaFoldDB" id="A0A8E2DQT2"/>
<sequence length="410" mass="44082">MPSLTLPGVSQAFYGLKGILARSLGFSRTYNPRNLEFLWYPLWTHVLCMLFLDIDEILIAPQWPVWLTTATLAELQEMDDEGPDDGEDLGADESALVEQESDEDDHNVDNYSHSEIPDENEDQGASASYASTAAQPNATSQIIDSAMLAVKAEAIDEQEDRYGGLRIDVVAIPAILENKNMTHRDLSGEALKKAILMKVLEMQPQMCIQAAYVLCRFPVLEYVYAIAAVGPYWCSTRIDRKANDHPEYSSMRHTVTINKWTTPLLLGTTASTKRLERLKLKIQELVQPIILKFNSGSESTSAGNQAPAGSAPQQTRAKKPANDKKVTIAVPTPQAGARGGAAGTSGNVDGASGDTSSTNTRRSARLGAKSTATAAAEGSHNAAGPSGHGMTGGPGNGKKTNGKRRGRGKK</sequence>
<name>A0A8E2DQT2_9APHY</name>
<reference evidence="2 3" key="1">
    <citation type="submission" date="2016-07" db="EMBL/GenBank/DDBJ databases">
        <title>Draft genome of the white-rot fungus Obba rivulosa 3A-2.</title>
        <authorList>
            <consortium name="DOE Joint Genome Institute"/>
            <person name="Miettinen O."/>
            <person name="Riley R."/>
            <person name="Acob R."/>
            <person name="Barry K."/>
            <person name="Cullen D."/>
            <person name="De Vries R."/>
            <person name="Hainaut M."/>
            <person name="Hatakka A."/>
            <person name="Henrissat B."/>
            <person name="Hilden K."/>
            <person name="Kuo R."/>
            <person name="Labutti K."/>
            <person name="Lipzen A."/>
            <person name="Makela M.R."/>
            <person name="Sandor L."/>
            <person name="Spatafora J.W."/>
            <person name="Grigoriev I.V."/>
            <person name="Hibbett D.S."/>
        </authorList>
    </citation>
    <scope>NUCLEOTIDE SEQUENCE [LARGE SCALE GENOMIC DNA]</scope>
    <source>
        <strain evidence="2 3">3A-2</strain>
    </source>
</reference>
<keyword evidence="3" id="KW-1185">Reference proteome</keyword>
<evidence type="ECO:0000313" key="3">
    <source>
        <dbReference type="Proteomes" id="UP000250043"/>
    </source>
</evidence>
<protein>
    <submittedName>
        <fullName evidence="2">Uncharacterized protein</fullName>
    </submittedName>
</protein>
<evidence type="ECO:0000256" key="1">
    <source>
        <dbReference type="SAM" id="MobiDB-lite"/>
    </source>
</evidence>
<proteinExistence type="predicted"/>
<dbReference type="OrthoDB" id="2610860at2759"/>
<feature type="region of interest" description="Disordered" evidence="1">
    <location>
        <begin position="297"/>
        <end position="410"/>
    </location>
</feature>
<dbReference type="Proteomes" id="UP000250043">
    <property type="component" value="Unassembled WGS sequence"/>
</dbReference>
<feature type="compositionally biased region" description="Basic residues" evidence="1">
    <location>
        <begin position="400"/>
        <end position="410"/>
    </location>
</feature>
<dbReference type="EMBL" id="KV722348">
    <property type="protein sequence ID" value="OCH93972.1"/>
    <property type="molecule type" value="Genomic_DNA"/>
</dbReference>
<accession>A0A8E2DQT2</accession>
<feature type="region of interest" description="Disordered" evidence="1">
    <location>
        <begin position="97"/>
        <end position="131"/>
    </location>
</feature>
<gene>
    <name evidence="2" type="ORF">OBBRIDRAFT_801482</name>
</gene>
<feature type="compositionally biased region" description="Gly residues" evidence="1">
    <location>
        <begin position="386"/>
        <end position="396"/>
    </location>
</feature>
<evidence type="ECO:0000313" key="2">
    <source>
        <dbReference type="EMBL" id="OCH93972.1"/>
    </source>
</evidence>
<organism evidence="2 3">
    <name type="scientific">Obba rivulosa</name>
    <dbReference type="NCBI Taxonomy" id="1052685"/>
    <lineage>
        <taxon>Eukaryota</taxon>
        <taxon>Fungi</taxon>
        <taxon>Dikarya</taxon>
        <taxon>Basidiomycota</taxon>
        <taxon>Agaricomycotina</taxon>
        <taxon>Agaricomycetes</taxon>
        <taxon>Polyporales</taxon>
        <taxon>Gelatoporiaceae</taxon>
        <taxon>Obba</taxon>
    </lineage>
</organism>